<dbReference type="EMBL" id="FZOD01000011">
    <property type="protein sequence ID" value="SNS55550.1"/>
    <property type="molecule type" value="Genomic_DNA"/>
</dbReference>
<dbReference type="Gene3D" id="1.10.10.10">
    <property type="entry name" value="Winged helix-like DNA-binding domain superfamily/Winged helix DNA-binding domain"/>
    <property type="match status" value="1"/>
</dbReference>
<keyword evidence="2" id="KW-0805">Transcription regulation</keyword>
<evidence type="ECO:0000256" key="4">
    <source>
        <dbReference type="ARBA" id="ARBA00023163"/>
    </source>
</evidence>
<evidence type="ECO:0000313" key="6">
    <source>
        <dbReference type="EMBL" id="SNS55550.1"/>
    </source>
</evidence>
<keyword evidence="3 6" id="KW-0238">DNA-binding</keyword>
<dbReference type="Gene3D" id="3.40.190.10">
    <property type="entry name" value="Periplasmic binding protein-like II"/>
    <property type="match status" value="1"/>
</dbReference>
<dbReference type="PANTHER" id="PTHR30126:SF39">
    <property type="entry name" value="HTH-TYPE TRANSCRIPTIONAL REGULATOR CYSL"/>
    <property type="match status" value="1"/>
</dbReference>
<dbReference type="CDD" id="cd05466">
    <property type="entry name" value="PBP2_LTTR_substrate"/>
    <property type="match status" value="1"/>
</dbReference>
<dbReference type="SUPFAM" id="SSF53850">
    <property type="entry name" value="Periplasmic binding protein-like II"/>
    <property type="match status" value="1"/>
</dbReference>
<evidence type="ECO:0000256" key="2">
    <source>
        <dbReference type="ARBA" id="ARBA00023015"/>
    </source>
</evidence>
<dbReference type="AlphaFoldDB" id="A0A239FEU9"/>
<evidence type="ECO:0000259" key="5">
    <source>
        <dbReference type="PROSITE" id="PS50931"/>
    </source>
</evidence>
<sequence length="298" mass="31684">MGRSGKPYADGMDLRQLRGFVAVAGTGTITGAAHQLGLAPASTSEQIRRLETSLGVTLFERTPRGMRLTGPGRTLLAEARGLLDHAEAVRLAVTGQRRKVRVGALEMLAATRLPGIVRRLAELRPDLDLDVTALPRHLLFSEIARGSLDAGLLLDSGLRIGGLGFTPPPELDFLDVGEVRLVLVAAPAGHDDTLLVTEPACSIRMASDRMFGLGVKQRELPGVVTVREWAKQGAGMALLPDFAIAEDLAAGTLVPLEPEAPALALRLVWLNGREEGLRDVLYAMSSSAQPRADRDGSG</sequence>
<dbReference type="PANTHER" id="PTHR30126">
    <property type="entry name" value="HTH-TYPE TRANSCRIPTIONAL REGULATOR"/>
    <property type="match status" value="1"/>
</dbReference>
<dbReference type="FunFam" id="1.10.10.10:FF:000001">
    <property type="entry name" value="LysR family transcriptional regulator"/>
    <property type="match status" value="1"/>
</dbReference>
<dbReference type="PROSITE" id="PS50931">
    <property type="entry name" value="HTH_LYSR"/>
    <property type="match status" value="1"/>
</dbReference>
<evidence type="ECO:0000256" key="3">
    <source>
        <dbReference type="ARBA" id="ARBA00023125"/>
    </source>
</evidence>
<dbReference type="InterPro" id="IPR000847">
    <property type="entry name" value="LysR_HTH_N"/>
</dbReference>
<dbReference type="Pfam" id="PF00126">
    <property type="entry name" value="HTH_1"/>
    <property type="match status" value="1"/>
</dbReference>
<dbReference type="GO" id="GO:0000976">
    <property type="term" value="F:transcription cis-regulatory region binding"/>
    <property type="evidence" value="ECO:0007669"/>
    <property type="project" value="TreeGrafter"/>
</dbReference>
<proteinExistence type="inferred from homology"/>
<evidence type="ECO:0000256" key="1">
    <source>
        <dbReference type="ARBA" id="ARBA00009437"/>
    </source>
</evidence>
<feature type="domain" description="HTH lysR-type" evidence="5">
    <location>
        <begin position="12"/>
        <end position="69"/>
    </location>
</feature>
<organism evidence="6 7">
    <name type="scientific">Streptosporangium subroseum</name>
    <dbReference type="NCBI Taxonomy" id="106412"/>
    <lineage>
        <taxon>Bacteria</taxon>
        <taxon>Bacillati</taxon>
        <taxon>Actinomycetota</taxon>
        <taxon>Actinomycetes</taxon>
        <taxon>Streptosporangiales</taxon>
        <taxon>Streptosporangiaceae</taxon>
        <taxon>Streptosporangium</taxon>
    </lineage>
</organism>
<gene>
    <name evidence="6" type="ORF">SAMN05216276_1011133</name>
</gene>
<dbReference type="SUPFAM" id="SSF46785">
    <property type="entry name" value="Winged helix' DNA-binding domain"/>
    <property type="match status" value="1"/>
</dbReference>
<reference evidence="6 7" key="1">
    <citation type="submission" date="2017-06" db="EMBL/GenBank/DDBJ databases">
        <authorList>
            <person name="Kim H.J."/>
            <person name="Triplett B.A."/>
        </authorList>
    </citation>
    <scope>NUCLEOTIDE SEQUENCE [LARGE SCALE GENOMIC DNA]</scope>
    <source>
        <strain evidence="6 7">CGMCC 4.2132</strain>
    </source>
</reference>
<dbReference type="InterPro" id="IPR036390">
    <property type="entry name" value="WH_DNA-bd_sf"/>
</dbReference>
<accession>A0A239FEU9</accession>
<dbReference type="Pfam" id="PF03466">
    <property type="entry name" value="LysR_substrate"/>
    <property type="match status" value="1"/>
</dbReference>
<dbReference type="GO" id="GO:0003700">
    <property type="term" value="F:DNA-binding transcription factor activity"/>
    <property type="evidence" value="ECO:0007669"/>
    <property type="project" value="InterPro"/>
</dbReference>
<dbReference type="InterPro" id="IPR005119">
    <property type="entry name" value="LysR_subst-bd"/>
</dbReference>
<protein>
    <submittedName>
        <fullName evidence="6">DNA-binding transcriptional regulator, LysR family</fullName>
    </submittedName>
</protein>
<keyword evidence="4" id="KW-0804">Transcription</keyword>
<dbReference type="Gene3D" id="3.40.190.290">
    <property type="match status" value="1"/>
</dbReference>
<dbReference type="InterPro" id="IPR036388">
    <property type="entry name" value="WH-like_DNA-bd_sf"/>
</dbReference>
<evidence type="ECO:0000313" key="7">
    <source>
        <dbReference type="Proteomes" id="UP000198282"/>
    </source>
</evidence>
<dbReference type="Proteomes" id="UP000198282">
    <property type="component" value="Unassembled WGS sequence"/>
</dbReference>
<comment type="similarity">
    <text evidence="1">Belongs to the LysR transcriptional regulatory family.</text>
</comment>
<keyword evidence="7" id="KW-1185">Reference proteome</keyword>
<name>A0A239FEU9_9ACTN</name>
<dbReference type="PRINTS" id="PR00039">
    <property type="entry name" value="HTHLYSR"/>
</dbReference>